<evidence type="ECO:0000256" key="1">
    <source>
        <dbReference type="SAM" id="Phobius"/>
    </source>
</evidence>
<dbReference type="OrthoDB" id="6610237at2759"/>
<dbReference type="InParanoid" id="A0A6J2XCU9"/>
<dbReference type="AlphaFoldDB" id="A0A6J2XCU9"/>
<evidence type="ECO:0000313" key="2">
    <source>
        <dbReference type="Proteomes" id="UP000504635"/>
    </source>
</evidence>
<sequence>MYRFIFIYFMFSRSVESIVVNKISDSAENHLELNGSDVESKKTLNFGDKKITILVEDDYDSLYGAFNMVKQISDSPNYKQTNFSLITFNSSGVSLDDGKNLDVIEITDILKTRADENKLKKGPSGSPIFFALLQTSQSASENSAILIFVNNFDKLDATIGKYALKKLLHKNITVHALIYNEESVGYEILKDIVVSTGGRILKTSEYQNKDETEMDLNYLDMMKLGGNMYITNIDNDRNAKIVLSNLPYKFNNSAEIYVNELDNAYAGNTVINHELIQPNQNIVNTINGGFKENIVSNIFGYKTSDIYPTQTLKIEVGLGSELITLPAKQSEVYFKITNTGSSVQYVNFFCSDTKYILLRLSEYKRQLQPQESTTVTLYLSTKIGTYQDEIVFSAKSGSQVYQKRILVNVGSQISDQNPPELNYRYTSDCTGVLFSECNKGMWSVEISARDPESGLLNLNSSPEGLYFSTQYTSGTKETVTGYYSESCCNPDLYVVAVDRMNNRKSYSLNAYNTLWSAGAIAALVLGIIFFLIIVGVATYFIVMRVKSKDSYDLPRYRGGNI</sequence>
<feature type="transmembrane region" description="Helical" evidence="1">
    <location>
        <begin position="514"/>
        <end position="542"/>
    </location>
</feature>
<name>A0A6J2XCU9_SITOR</name>
<protein>
    <submittedName>
        <fullName evidence="3">Uncharacterized protein LOC115876804 isoform X1</fullName>
    </submittedName>
</protein>
<keyword evidence="1" id="KW-1133">Transmembrane helix</keyword>
<keyword evidence="1" id="KW-0472">Membrane</keyword>
<gene>
    <name evidence="3" type="primary">LOC115876804</name>
</gene>
<dbReference type="Proteomes" id="UP000504635">
    <property type="component" value="Unplaced"/>
</dbReference>
<organism evidence="2 3">
    <name type="scientific">Sitophilus oryzae</name>
    <name type="common">Rice weevil</name>
    <name type="synonym">Curculio oryzae</name>
    <dbReference type="NCBI Taxonomy" id="7048"/>
    <lineage>
        <taxon>Eukaryota</taxon>
        <taxon>Metazoa</taxon>
        <taxon>Ecdysozoa</taxon>
        <taxon>Arthropoda</taxon>
        <taxon>Hexapoda</taxon>
        <taxon>Insecta</taxon>
        <taxon>Pterygota</taxon>
        <taxon>Neoptera</taxon>
        <taxon>Endopterygota</taxon>
        <taxon>Coleoptera</taxon>
        <taxon>Polyphaga</taxon>
        <taxon>Cucujiformia</taxon>
        <taxon>Curculionidae</taxon>
        <taxon>Dryophthorinae</taxon>
        <taxon>Sitophilus</taxon>
    </lineage>
</organism>
<proteinExistence type="predicted"/>
<reference evidence="3" key="1">
    <citation type="submission" date="2025-08" db="UniProtKB">
        <authorList>
            <consortium name="RefSeq"/>
        </authorList>
    </citation>
    <scope>IDENTIFICATION</scope>
    <source>
        <tissue evidence="3">Gonads</tissue>
    </source>
</reference>
<dbReference type="RefSeq" id="XP_030748619.1">
    <property type="nucleotide sequence ID" value="XM_030892759.1"/>
</dbReference>
<keyword evidence="1" id="KW-0812">Transmembrane</keyword>
<accession>A0A6J2XCU9</accession>
<keyword evidence="2" id="KW-1185">Reference proteome</keyword>
<dbReference type="KEGG" id="soy:115876804"/>
<evidence type="ECO:0000313" key="3">
    <source>
        <dbReference type="RefSeq" id="XP_030748619.1"/>
    </source>
</evidence>
<dbReference type="GeneID" id="115876804"/>